<dbReference type="GO" id="GO:0004197">
    <property type="term" value="F:cysteine-type endopeptidase activity"/>
    <property type="evidence" value="ECO:0007669"/>
    <property type="project" value="InterPro"/>
</dbReference>
<organism evidence="2 3">
    <name type="scientific">Symbiodinium natans</name>
    <dbReference type="NCBI Taxonomy" id="878477"/>
    <lineage>
        <taxon>Eukaryota</taxon>
        <taxon>Sar</taxon>
        <taxon>Alveolata</taxon>
        <taxon>Dinophyceae</taxon>
        <taxon>Suessiales</taxon>
        <taxon>Symbiodiniaceae</taxon>
        <taxon>Symbiodinium</taxon>
    </lineage>
</organism>
<comment type="caution">
    <text evidence="2">The sequence shown here is derived from an EMBL/GenBank/DDBJ whole genome shotgun (WGS) entry which is preliminary data.</text>
</comment>
<feature type="domain" description="Peptidase C14 caspase" evidence="1">
    <location>
        <begin position="12"/>
        <end position="103"/>
    </location>
</feature>
<name>A0A812STS3_9DINO</name>
<dbReference type="EMBL" id="CAJNDS010002490">
    <property type="protein sequence ID" value="CAE7496322.1"/>
    <property type="molecule type" value="Genomic_DNA"/>
</dbReference>
<dbReference type="InterPro" id="IPR011600">
    <property type="entry name" value="Pept_C14_caspase"/>
</dbReference>
<dbReference type="AlphaFoldDB" id="A0A812STS3"/>
<protein>
    <recommendedName>
        <fullName evidence="1">Peptidase C14 caspase domain-containing protein</fullName>
    </recommendedName>
</protein>
<dbReference type="SUPFAM" id="SSF52129">
    <property type="entry name" value="Caspase-like"/>
    <property type="match status" value="1"/>
</dbReference>
<dbReference type="Pfam" id="PF00656">
    <property type="entry name" value="Peptidase_C14"/>
    <property type="match status" value="1"/>
</dbReference>
<dbReference type="GO" id="GO:0006508">
    <property type="term" value="P:proteolysis"/>
    <property type="evidence" value="ECO:0007669"/>
    <property type="project" value="InterPro"/>
</dbReference>
<sequence length="118" mass="13415">MAHVHNDRVLFTIGNNGYRPCKEDCPWKALKGAVNDSHSIRNHARSAGWLVIPAQNVSNCDLMRHLAEQASYEITRTTSVVCFHYSGHCEDKDGATYLIPCDPQPQARTWRYCRSKLI</sequence>
<dbReference type="Gene3D" id="3.40.50.1460">
    <property type="match status" value="1"/>
</dbReference>
<evidence type="ECO:0000313" key="2">
    <source>
        <dbReference type="EMBL" id="CAE7496322.1"/>
    </source>
</evidence>
<evidence type="ECO:0000259" key="1">
    <source>
        <dbReference type="Pfam" id="PF00656"/>
    </source>
</evidence>
<accession>A0A812STS3</accession>
<proteinExistence type="predicted"/>
<keyword evidence="3" id="KW-1185">Reference proteome</keyword>
<dbReference type="Proteomes" id="UP000604046">
    <property type="component" value="Unassembled WGS sequence"/>
</dbReference>
<reference evidence="2" key="1">
    <citation type="submission" date="2021-02" db="EMBL/GenBank/DDBJ databases">
        <authorList>
            <person name="Dougan E. K."/>
            <person name="Rhodes N."/>
            <person name="Thang M."/>
            <person name="Chan C."/>
        </authorList>
    </citation>
    <scope>NUCLEOTIDE SEQUENCE</scope>
</reference>
<evidence type="ECO:0000313" key="3">
    <source>
        <dbReference type="Proteomes" id="UP000604046"/>
    </source>
</evidence>
<gene>
    <name evidence="2" type="ORF">SNAT2548_LOCUS27800</name>
</gene>
<dbReference type="InterPro" id="IPR029030">
    <property type="entry name" value="Caspase-like_dom_sf"/>
</dbReference>